<dbReference type="EMBL" id="VLLA01000001">
    <property type="protein sequence ID" value="TWI76457.1"/>
    <property type="molecule type" value="Genomic_DNA"/>
</dbReference>
<evidence type="ECO:0000313" key="2">
    <source>
        <dbReference type="EMBL" id="TWI76457.1"/>
    </source>
</evidence>
<proteinExistence type="predicted"/>
<keyword evidence="3" id="KW-1185">Reference proteome</keyword>
<accession>A0A562S5A8</accession>
<sequence>MTDQADKRTFTVYLAPADIGDDHIVVAHNLSGLEAIKTALELGGAWGVHDWEDEYETFRLYRWRPHAKQWPKDGREPDSLYATVVKTTDRVRDRAVGMSMIVDQFLRQSRKYSKAHVETDHEFDKRLLHVAKRREVHRLDRVIATKLIDALLAEGYVVTDASYEEFERSADREAILEILLDVDRIELFVERNDEESWMRLIFGENGWDLVQDYTVDLGYLIDPIVEPLLPWKRDRAGRREGSDALASSPEIPPETERVPK</sequence>
<dbReference type="RefSeq" id="WP_145831192.1">
    <property type="nucleotide sequence ID" value="NZ_VLLA01000001.1"/>
</dbReference>
<name>A0A562S5A8_9BRAD</name>
<comment type="caution">
    <text evidence="2">The sequence shown here is derived from an EMBL/GenBank/DDBJ whole genome shotgun (WGS) entry which is preliminary data.</text>
</comment>
<dbReference type="AlphaFoldDB" id="A0A562S5A8"/>
<dbReference type="Proteomes" id="UP000316291">
    <property type="component" value="Unassembled WGS sequence"/>
</dbReference>
<gene>
    <name evidence="2" type="ORF">IQ16_00698</name>
</gene>
<feature type="region of interest" description="Disordered" evidence="1">
    <location>
        <begin position="240"/>
        <end position="260"/>
    </location>
</feature>
<reference evidence="2 3" key="1">
    <citation type="journal article" date="2015" name="Stand. Genomic Sci.">
        <title>Genomic Encyclopedia of Bacterial and Archaeal Type Strains, Phase III: the genomes of soil and plant-associated and newly described type strains.</title>
        <authorList>
            <person name="Whitman W.B."/>
            <person name="Woyke T."/>
            <person name="Klenk H.P."/>
            <person name="Zhou Y."/>
            <person name="Lilburn T.G."/>
            <person name="Beck B.J."/>
            <person name="De Vos P."/>
            <person name="Vandamme P."/>
            <person name="Eisen J.A."/>
            <person name="Garrity G."/>
            <person name="Hugenholtz P."/>
            <person name="Kyrpides N.C."/>
        </authorList>
    </citation>
    <scope>NUCLEOTIDE SEQUENCE [LARGE SCALE GENOMIC DNA]</scope>
    <source>
        <strain evidence="2 3">CGMCC 1.10948</strain>
    </source>
</reference>
<evidence type="ECO:0000313" key="3">
    <source>
        <dbReference type="Proteomes" id="UP000316291"/>
    </source>
</evidence>
<organism evidence="2 3">
    <name type="scientific">Bradyrhizobium huanghuaihaiense</name>
    <dbReference type="NCBI Taxonomy" id="990078"/>
    <lineage>
        <taxon>Bacteria</taxon>
        <taxon>Pseudomonadati</taxon>
        <taxon>Pseudomonadota</taxon>
        <taxon>Alphaproteobacteria</taxon>
        <taxon>Hyphomicrobiales</taxon>
        <taxon>Nitrobacteraceae</taxon>
        <taxon>Bradyrhizobium</taxon>
    </lineage>
</organism>
<protein>
    <submittedName>
        <fullName evidence="2">Uncharacterized protein</fullName>
    </submittedName>
</protein>
<evidence type="ECO:0000256" key="1">
    <source>
        <dbReference type="SAM" id="MobiDB-lite"/>
    </source>
</evidence>
<dbReference type="OrthoDB" id="6626576at2"/>